<sequence>MYIYPRFGNSLWYYSQLFDVPLALIIDSNPRLETNDLGDNEKLQIPGFILHHHVVQQENTLKQIARKFTIPYEAILCVNLDLHENTSLTVGQKIALPQKVTWRTIRDKDHYDSAKMRKDLQALFQIYPFLKQQTIGYSVLNDPLKEIQIGKGPKKVHFNASFHGNEWITTVFLLSFLDDYLLALMNKTDLRETNPLTLYMQTTLSIVPMVNPDGVNLVLNGPPDDQEWGGYLLALNNESTDFTGWKANINGVDLNDQFPANWEIEKSRAPQLPGPRDYGGELPLTEPESIAMAVLTKQRDFDRVLAFHTQGEEIYWGYHHCEPKESKTIVKELCKVSAYKAVRNVNSDAGYKDWYIQEWRRPGFTVELGYGTNPLPIEQFSYIYKRAMGICLAALYM</sequence>
<evidence type="ECO:0000256" key="5">
    <source>
        <dbReference type="ARBA" id="ARBA00022801"/>
    </source>
</evidence>
<reference evidence="11 12" key="1">
    <citation type="journal article" date="2016" name="Genome Announc.">
        <title>Whole-Genome Sequence of Rummeliibacillus stabekisii Strain PP9 Isolated from Antarctic Soil.</title>
        <authorList>
            <person name="da Mota F.F."/>
            <person name="Vollu R.E."/>
            <person name="Jurelevicius D."/>
            <person name="Seldin L."/>
        </authorList>
    </citation>
    <scope>NUCLEOTIDE SEQUENCE [LARGE SCALE GENOMIC DNA]</scope>
    <source>
        <strain evidence="11 12">PP9</strain>
    </source>
</reference>
<feature type="domain" description="LysM" evidence="9">
    <location>
        <begin position="51"/>
        <end position="96"/>
    </location>
</feature>
<dbReference type="PROSITE" id="PS00132">
    <property type="entry name" value="CARBOXYPEPT_ZN_1"/>
    <property type="match status" value="1"/>
</dbReference>
<dbReference type="GO" id="GO:0005615">
    <property type="term" value="C:extracellular space"/>
    <property type="evidence" value="ECO:0007669"/>
    <property type="project" value="TreeGrafter"/>
</dbReference>
<dbReference type="STRING" id="241244.ATY39_14690"/>
<dbReference type="Proteomes" id="UP000076021">
    <property type="component" value="Chromosome"/>
</dbReference>
<evidence type="ECO:0000259" key="10">
    <source>
        <dbReference type="PROSITE" id="PS52035"/>
    </source>
</evidence>
<dbReference type="PANTHER" id="PTHR11705">
    <property type="entry name" value="PROTEASE FAMILY M14 CARBOXYPEPTIDASE A,B"/>
    <property type="match status" value="1"/>
</dbReference>
<comment type="cofactor">
    <cofactor evidence="1">
        <name>Zn(2+)</name>
        <dbReference type="ChEBI" id="CHEBI:29105"/>
    </cofactor>
</comment>
<dbReference type="PROSITE" id="PS52035">
    <property type="entry name" value="PEPTIDASE_M14"/>
    <property type="match status" value="1"/>
</dbReference>
<evidence type="ECO:0000256" key="8">
    <source>
        <dbReference type="PROSITE-ProRule" id="PRU01379"/>
    </source>
</evidence>
<evidence type="ECO:0000256" key="2">
    <source>
        <dbReference type="ARBA" id="ARBA00005988"/>
    </source>
</evidence>
<evidence type="ECO:0000256" key="3">
    <source>
        <dbReference type="ARBA" id="ARBA00022670"/>
    </source>
</evidence>
<evidence type="ECO:0000313" key="12">
    <source>
        <dbReference type="Proteomes" id="UP000076021"/>
    </source>
</evidence>
<dbReference type="OrthoDB" id="9802862at2"/>
<dbReference type="InterPro" id="IPR018392">
    <property type="entry name" value="LysM"/>
</dbReference>
<evidence type="ECO:0000313" key="11">
    <source>
        <dbReference type="EMBL" id="AMX00553.1"/>
    </source>
</evidence>
<dbReference type="Gene3D" id="3.40.630.10">
    <property type="entry name" value="Zn peptidases"/>
    <property type="match status" value="1"/>
</dbReference>
<reference evidence="12" key="2">
    <citation type="submission" date="2016-03" db="EMBL/GenBank/DDBJ databases">
        <authorList>
            <person name="Seldin L."/>
        </authorList>
    </citation>
    <scope>NUCLEOTIDE SEQUENCE [LARGE SCALE GENOMIC DNA]</scope>
    <source>
        <strain evidence="12">PP9</strain>
    </source>
</reference>
<dbReference type="InterPro" id="IPR000834">
    <property type="entry name" value="Peptidase_M14"/>
</dbReference>
<keyword evidence="3" id="KW-0645">Protease</keyword>
<keyword evidence="6" id="KW-0862">Zinc</keyword>
<dbReference type="Gene3D" id="3.10.350.10">
    <property type="entry name" value="LysM domain"/>
    <property type="match status" value="1"/>
</dbReference>
<dbReference type="InterPro" id="IPR034274">
    <property type="entry name" value="ENP1_M14_CPD"/>
</dbReference>
<dbReference type="AlphaFoldDB" id="A0A143HFP5"/>
<keyword evidence="7" id="KW-0482">Metalloprotease</keyword>
<dbReference type="SUPFAM" id="SSF53187">
    <property type="entry name" value="Zn-dependent exopeptidases"/>
    <property type="match status" value="1"/>
</dbReference>
<evidence type="ECO:0000256" key="6">
    <source>
        <dbReference type="ARBA" id="ARBA00022833"/>
    </source>
</evidence>
<feature type="active site" description="Proton donor/acceptor" evidence="8">
    <location>
        <position position="367"/>
    </location>
</feature>
<dbReference type="Pfam" id="PF00246">
    <property type="entry name" value="Peptidase_M14"/>
    <property type="match status" value="1"/>
</dbReference>
<keyword evidence="4" id="KW-0479">Metal-binding</keyword>
<evidence type="ECO:0000256" key="4">
    <source>
        <dbReference type="ARBA" id="ARBA00022723"/>
    </source>
</evidence>
<name>A0A143HFP5_9BACL</name>
<dbReference type="EMBL" id="CP014806">
    <property type="protein sequence ID" value="AMX00553.1"/>
    <property type="molecule type" value="Genomic_DNA"/>
</dbReference>
<evidence type="ECO:0000256" key="7">
    <source>
        <dbReference type="ARBA" id="ARBA00023049"/>
    </source>
</evidence>
<dbReference type="GO" id="GO:0008270">
    <property type="term" value="F:zinc ion binding"/>
    <property type="evidence" value="ECO:0007669"/>
    <property type="project" value="InterPro"/>
</dbReference>
<keyword evidence="5" id="KW-0378">Hydrolase</keyword>
<proteinExistence type="inferred from homology"/>
<dbReference type="RefSeq" id="WP_066791049.1">
    <property type="nucleotide sequence ID" value="NZ_CP014806.1"/>
</dbReference>
<dbReference type="Pfam" id="PF01476">
    <property type="entry name" value="LysM"/>
    <property type="match status" value="1"/>
</dbReference>
<evidence type="ECO:0000256" key="1">
    <source>
        <dbReference type="ARBA" id="ARBA00001947"/>
    </source>
</evidence>
<keyword evidence="12" id="KW-1185">Reference proteome</keyword>
<feature type="domain" description="Peptidase M14" evidence="10">
    <location>
        <begin position="109"/>
        <end position="395"/>
    </location>
</feature>
<dbReference type="SMART" id="SM00631">
    <property type="entry name" value="Zn_pept"/>
    <property type="match status" value="1"/>
</dbReference>
<dbReference type="PANTHER" id="PTHR11705:SF143">
    <property type="entry name" value="SLL0236 PROTEIN"/>
    <property type="match status" value="1"/>
</dbReference>
<dbReference type="CDD" id="cd00118">
    <property type="entry name" value="LysM"/>
    <property type="match status" value="1"/>
</dbReference>
<dbReference type="PROSITE" id="PS51782">
    <property type="entry name" value="LYSM"/>
    <property type="match status" value="1"/>
</dbReference>
<protein>
    <submittedName>
        <fullName evidence="11">Peptidase M14</fullName>
    </submittedName>
</protein>
<comment type="similarity">
    <text evidence="2 8">Belongs to the peptidase M14 family.</text>
</comment>
<dbReference type="CDD" id="cd06229">
    <property type="entry name" value="M14_Endopeptidase_I"/>
    <property type="match status" value="1"/>
</dbReference>
<organism evidence="11 12">
    <name type="scientific">Rummeliibacillus stabekisii</name>
    <dbReference type="NCBI Taxonomy" id="241244"/>
    <lineage>
        <taxon>Bacteria</taxon>
        <taxon>Bacillati</taxon>
        <taxon>Bacillota</taxon>
        <taxon>Bacilli</taxon>
        <taxon>Bacillales</taxon>
        <taxon>Caryophanaceae</taxon>
        <taxon>Rummeliibacillus</taxon>
    </lineage>
</organism>
<dbReference type="InterPro" id="IPR057246">
    <property type="entry name" value="CARBOXYPEPT_ZN_1"/>
</dbReference>
<evidence type="ECO:0000259" key="9">
    <source>
        <dbReference type="PROSITE" id="PS51782"/>
    </source>
</evidence>
<dbReference type="KEGG" id="rst:ATY39_14690"/>
<dbReference type="GO" id="GO:0006508">
    <property type="term" value="P:proteolysis"/>
    <property type="evidence" value="ECO:0007669"/>
    <property type="project" value="UniProtKB-KW"/>
</dbReference>
<gene>
    <name evidence="11" type="ORF">ATY39_14690</name>
</gene>
<accession>A0A143HFP5</accession>
<dbReference type="InterPro" id="IPR036779">
    <property type="entry name" value="LysM_dom_sf"/>
</dbReference>
<dbReference type="GO" id="GO:0004181">
    <property type="term" value="F:metallocarboxypeptidase activity"/>
    <property type="evidence" value="ECO:0007669"/>
    <property type="project" value="InterPro"/>
</dbReference>